<dbReference type="Proteomes" id="UP001221898">
    <property type="component" value="Unassembled WGS sequence"/>
</dbReference>
<protein>
    <submittedName>
        <fullName evidence="2">Uncharacterized protein</fullName>
    </submittedName>
</protein>
<comment type="caution">
    <text evidence="2">The sequence shown here is derived from an EMBL/GenBank/DDBJ whole genome shotgun (WGS) entry which is preliminary data.</text>
</comment>
<keyword evidence="3" id="KW-1185">Reference proteome</keyword>
<reference evidence="2" key="1">
    <citation type="journal article" date="2023" name="Science">
        <title>Genome structures resolve the early diversification of teleost fishes.</title>
        <authorList>
            <person name="Parey E."/>
            <person name="Louis A."/>
            <person name="Montfort J."/>
            <person name="Bouchez O."/>
            <person name="Roques C."/>
            <person name="Iampietro C."/>
            <person name="Lluch J."/>
            <person name="Castinel A."/>
            <person name="Donnadieu C."/>
            <person name="Desvignes T."/>
            <person name="Floi Bucao C."/>
            <person name="Jouanno E."/>
            <person name="Wen M."/>
            <person name="Mejri S."/>
            <person name="Dirks R."/>
            <person name="Jansen H."/>
            <person name="Henkel C."/>
            <person name="Chen W.J."/>
            <person name="Zahm M."/>
            <person name="Cabau C."/>
            <person name="Klopp C."/>
            <person name="Thompson A.W."/>
            <person name="Robinson-Rechavi M."/>
            <person name="Braasch I."/>
            <person name="Lecointre G."/>
            <person name="Bobe J."/>
            <person name="Postlethwait J.H."/>
            <person name="Berthelot C."/>
            <person name="Roest Crollius H."/>
            <person name="Guiguen Y."/>
        </authorList>
    </citation>
    <scope>NUCLEOTIDE SEQUENCE</scope>
    <source>
        <strain evidence="2">NC1722</strain>
    </source>
</reference>
<name>A0AAD7X5N5_9TELE</name>
<evidence type="ECO:0000256" key="1">
    <source>
        <dbReference type="SAM" id="MobiDB-lite"/>
    </source>
</evidence>
<evidence type="ECO:0000313" key="3">
    <source>
        <dbReference type="Proteomes" id="UP001221898"/>
    </source>
</evidence>
<organism evidence="2 3">
    <name type="scientific">Aldrovandia affinis</name>
    <dbReference type="NCBI Taxonomy" id="143900"/>
    <lineage>
        <taxon>Eukaryota</taxon>
        <taxon>Metazoa</taxon>
        <taxon>Chordata</taxon>
        <taxon>Craniata</taxon>
        <taxon>Vertebrata</taxon>
        <taxon>Euteleostomi</taxon>
        <taxon>Actinopterygii</taxon>
        <taxon>Neopterygii</taxon>
        <taxon>Teleostei</taxon>
        <taxon>Notacanthiformes</taxon>
        <taxon>Halosauridae</taxon>
        <taxon>Aldrovandia</taxon>
    </lineage>
</organism>
<proteinExistence type="predicted"/>
<dbReference type="AlphaFoldDB" id="A0AAD7X5N5"/>
<sequence length="87" mass="9577">MKVMTNVKGKQPRFGRCSGAGEQQSDGGRLWRACQVRSSSGPRSRGKTEGRYSRSAQSLPPRAPIRRSRARRIGRPLPGEQALTVRG</sequence>
<feature type="compositionally biased region" description="Basic residues" evidence="1">
    <location>
        <begin position="64"/>
        <end position="74"/>
    </location>
</feature>
<gene>
    <name evidence="2" type="ORF">AAFF_G00006580</name>
</gene>
<feature type="region of interest" description="Disordered" evidence="1">
    <location>
        <begin position="1"/>
        <end position="87"/>
    </location>
</feature>
<dbReference type="EMBL" id="JAINUG010000001">
    <property type="protein sequence ID" value="KAJ8419159.1"/>
    <property type="molecule type" value="Genomic_DNA"/>
</dbReference>
<accession>A0AAD7X5N5</accession>
<evidence type="ECO:0000313" key="2">
    <source>
        <dbReference type="EMBL" id="KAJ8419159.1"/>
    </source>
</evidence>